<evidence type="ECO:0000313" key="4">
    <source>
        <dbReference type="EMBL" id="SBT26843.1"/>
    </source>
</evidence>
<dbReference type="PANTHER" id="PTHR10672">
    <property type="entry name" value="ADDUCIN"/>
    <property type="match status" value="1"/>
</dbReference>
<evidence type="ECO:0000256" key="2">
    <source>
        <dbReference type="SAM" id="MobiDB-lite"/>
    </source>
</evidence>
<reference evidence="4 6" key="1">
    <citation type="submission" date="2016-06" db="EMBL/GenBank/DDBJ databases">
        <authorList>
            <person name="Kjaerup R.B."/>
            <person name="Dalgaard T.S."/>
            <person name="Juul-Madsen H.R."/>
        </authorList>
    </citation>
    <scope>NUCLEOTIDE SEQUENCE [LARGE SCALE GENOMIC DNA]</scope>
    <source>
        <strain evidence="4">Orrdi1</strain>
    </source>
</reference>
<proteinExistence type="inferred from homology"/>
<gene>
    <name evidence="4" type="ORF">ODI_00968</name>
    <name evidence="5" type="ORF">ODI_R4191</name>
</gene>
<dbReference type="PANTHER" id="PTHR10672:SF3">
    <property type="entry name" value="PROTEIN HU-LI TAI SHAO"/>
    <property type="match status" value="1"/>
</dbReference>
<dbReference type="OrthoDB" id="8859181at2"/>
<dbReference type="KEGG" id="odi:ODI_R4191"/>
<keyword evidence="6" id="KW-1185">Reference proteome</keyword>
<feature type="region of interest" description="Disordered" evidence="2">
    <location>
        <begin position="242"/>
        <end position="267"/>
    </location>
</feature>
<evidence type="ECO:0000313" key="6">
    <source>
        <dbReference type="Proteomes" id="UP000078558"/>
    </source>
</evidence>
<protein>
    <submittedName>
        <fullName evidence="4">Ribulose-5-phosphate 4-epimerase and related epimerases and aldolases</fullName>
    </submittedName>
</protein>
<dbReference type="STRING" id="1851544.ODI_00968"/>
<reference evidence="5 6" key="2">
    <citation type="submission" date="2017-08" db="EMBL/GenBank/DDBJ databases">
        <authorList>
            <person name="de Groot N.N."/>
        </authorList>
    </citation>
    <scope>NUCLEOTIDE SEQUENCE [LARGE SCALE GENOMIC DNA]</scope>
    <source>
        <strain evidence="5">Orrdi1</strain>
    </source>
</reference>
<dbReference type="EMBL" id="FLRC01000044">
    <property type="protein sequence ID" value="SBT26843.1"/>
    <property type="molecule type" value="Genomic_DNA"/>
</dbReference>
<accession>A0A1C3K5T7</accession>
<dbReference type="Proteomes" id="UP000078558">
    <property type="component" value="Chromosome I"/>
</dbReference>
<dbReference type="InterPro" id="IPR001303">
    <property type="entry name" value="Aldolase_II/adducin_N"/>
</dbReference>
<evidence type="ECO:0000313" key="5">
    <source>
        <dbReference type="EMBL" id="SOE52442.1"/>
    </source>
</evidence>
<sequence length="267" mass="29196">MADARAQARRDLAACHRLAARHGMTDLIYTHISVRVPGEPEQFYINPFGLLFEEVDADTLVTVAPDGTVLDDPTGLGINRAGFVIHSALHQAREDIACVMHTHTLAGVAVSSLRDGLQPYTQHAARFHRRLGYHDYEGVAVDLDERARLVRDLGPHHALVLRNHGLLTCGQSVGQAFERMYFLEFACQAQLRIQATGQPVAAPDPDALERAAAVFERPDGRAGKLAWAALLRDLDRHDPSYRGRAAAASSFNRSAKPIPSLSPVESS</sequence>
<dbReference type="NCBIfam" id="NF005451">
    <property type="entry name" value="PRK07044.1"/>
    <property type="match status" value="1"/>
</dbReference>
<dbReference type="Pfam" id="PF00596">
    <property type="entry name" value="Aldolase_II"/>
    <property type="match status" value="1"/>
</dbReference>
<dbReference type="Gene3D" id="3.40.225.10">
    <property type="entry name" value="Class II aldolase/adducin N-terminal domain"/>
    <property type="match status" value="1"/>
</dbReference>
<dbReference type="SMART" id="SM01007">
    <property type="entry name" value="Aldolase_II"/>
    <property type="match status" value="1"/>
</dbReference>
<dbReference type="GO" id="GO:0005856">
    <property type="term" value="C:cytoskeleton"/>
    <property type="evidence" value="ECO:0007669"/>
    <property type="project" value="TreeGrafter"/>
</dbReference>
<feature type="compositionally biased region" description="Low complexity" evidence="2">
    <location>
        <begin position="242"/>
        <end position="255"/>
    </location>
</feature>
<feature type="domain" description="Class II aldolase/adducin N-terminal" evidence="3">
    <location>
        <begin position="10"/>
        <end position="191"/>
    </location>
</feature>
<dbReference type="InterPro" id="IPR051017">
    <property type="entry name" value="Aldolase-II_Adducin_sf"/>
</dbReference>
<dbReference type="GO" id="GO:0051015">
    <property type="term" value="F:actin filament binding"/>
    <property type="evidence" value="ECO:0007669"/>
    <property type="project" value="TreeGrafter"/>
</dbReference>
<organism evidence="4 6">
    <name type="scientific">Orrella dioscoreae</name>
    <dbReference type="NCBI Taxonomy" id="1851544"/>
    <lineage>
        <taxon>Bacteria</taxon>
        <taxon>Pseudomonadati</taxon>
        <taxon>Pseudomonadota</taxon>
        <taxon>Betaproteobacteria</taxon>
        <taxon>Burkholderiales</taxon>
        <taxon>Alcaligenaceae</taxon>
        <taxon>Orrella</taxon>
    </lineage>
</organism>
<dbReference type="AlphaFoldDB" id="A0A1C3K5T7"/>
<comment type="similarity">
    <text evidence="1">Belongs to the aldolase class II family.</text>
</comment>
<dbReference type="InterPro" id="IPR036409">
    <property type="entry name" value="Aldolase_II/adducin_N_sf"/>
</dbReference>
<dbReference type="SUPFAM" id="SSF53639">
    <property type="entry name" value="AraD/HMP-PK domain-like"/>
    <property type="match status" value="1"/>
</dbReference>
<name>A0A1C3K5T7_9BURK</name>
<dbReference type="EMBL" id="LT907988">
    <property type="protein sequence ID" value="SOE52442.1"/>
    <property type="molecule type" value="Genomic_DNA"/>
</dbReference>
<evidence type="ECO:0000256" key="1">
    <source>
        <dbReference type="ARBA" id="ARBA00037961"/>
    </source>
</evidence>
<evidence type="ECO:0000259" key="3">
    <source>
        <dbReference type="SMART" id="SM01007"/>
    </source>
</evidence>